<dbReference type="InterPro" id="IPR022764">
    <property type="entry name" value="Peptidase_S54_rhomboid_dom"/>
</dbReference>
<sequence>MTEVRRNIPSFSTVTSTFRSYILSLPLLTTTITCVAIVLYAFGALLFNENPIYDALSLKPADFFQGQVWRLLTYPYTHSYLGHLLFNLLVFLPLSTAIEHTIGTLEFSYVLITIFTVLSGSIYLLGSLIFPKEVEIGGLSTWIFGVVVWESRELAGSEREIFGLFRVPSHFYPFVLFLLMEIIFPHEWFGGYICGLFVGYFYSFGYLTRILPASDFFSNLESKPPLSNLVNIRGFVKAEDGRRGGWWLPLWNDDSIEDPLETPINNTSNAGEQNQTTDTIQVPRSSSPDPHSTPVFVVPSSNTTRSNSPAPENTLLATDQTTSDQNSKDKD</sequence>
<evidence type="ECO:0000256" key="11">
    <source>
        <dbReference type="SAM" id="Phobius"/>
    </source>
</evidence>
<dbReference type="OrthoDB" id="10257275at2759"/>
<feature type="region of interest" description="Disordered" evidence="10">
    <location>
        <begin position="259"/>
        <end position="331"/>
    </location>
</feature>
<gene>
    <name evidence="13" type="ORF">C2G38_2108728</name>
</gene>
<evidence type="ECO:0000256" key="8">
    <source>
        <dbReference type="ARBA" id="ARBA00022989"/>
    </source>
</evidence>
<dbReference type="GO" id="GO:0006508">
    <property type="term" value="P:proteolysis"/>
    <property type="evidence" value="ECO:0007669"/>
    <property type="project" value="UniProtKB-KW"/>
</dbReference>
<accession>A0A397UGI0</accession>
<keyword evidence="9 11" id="KW-0472">Membrane</keyword>
<dbReference type="GO" id="GO:0004252">
    <property type="term" value="F:serine-type endopeptidase activity"/>
    <property type="evidence" value="ECO:0007669"/>
    <property type="project" value="InterPro"/>
</dbReference>
<dbReference type="EC" id="3.4.21.105" evidence="4"/>
<comment type="similarity">
    <text evidence="3">Belongs to the peptidase S54 family.</text>
</comment>
<dbReference type="InterPro" id="IPR035952">
    <property type="entry name" value="Rhomboid-like_sf"/>
</dbReference>
<dbReference type="Proteomes" id="UP000266673">
    <property type="component" value="Unassembled WGS sequence"/>
</dbReference>
<keyword evidence="14" id="KW-1185">Reference proteome</keyword>
<dbReference type="PANTHER" id="PTHR43066:SF1">
    <property type="entry name" value="RHOMBOID PROTEIN 2"/>
    <property type="match status" value="1"/>
</dbReference>
<dbReference type="Gene3D" id="1.20.1540.10">
    <property type="entry name" value="Rhomboid-like"/>
    <property type="match status" value="1"/>
</dbReference>
<evidence type="ECO:0000259" key="12">
    <source>
        <dbReference type="Pfam" id="PF01694"/>
    </source>
</evidence>
<feature type="transmembrane region" description="Helical" evidence="11">
    <location>
        <begin position="80"/>
        <end position="98"/>
    </location>
</feature>
<evidence type="ECO:0000313" key="13">
    <source>
        <dbReference type="EMBL" id="RIB09392.1"/>
    </source>
</evidence>
<comment type="catalytic activity">
    <reaction evidence="1">
        <text>Cleaves type-1 transmembrane domains using a catalytic dyad composed of serine and histidine that are contributed by different transmembrane domains.</text>
        <dbReference type="EC" id="3.4.21.105"/>
    </reaction>
</comment>
<feature type="domain" description="Peptidase S54 rhomboid" evidence="12">
    <location>
        <begin position="65"/>
        <end position="207"/>
    </location>
</feature>
<feature type="compositionally biased region" description="Polar residues" evidence="10">
    <location>
        <begin position="263"/>
        <end position="290"/>
    </location>
</feature>
<name>A0A397UGI0_9GLOM</name>
<keyword evidence="8 11" id="KW-1133">Transmembrane helix</keyword>
<evidence type="ECO:0000256" key="10">
    <source>
        <dbReference type="SAM" id="MobiDB-lite"/>
    </source>
</evidence>
<dbReference type="AlphaFoldDB" id="A0A397UGI0"/>
<feature type="compositionally biased region" description="Polar residues" evidence="10">
    <location>
        <begin position="299"/>
        <end position="325"/>
    </location>
</feature>
<evidence type="ECO:0000256" key="1">
    <source>
        <dbReference type="ARBA" id="ARBA00000156"/>
    </source>
</evidence>
<dbReference type="SUPFAM" id="SSF144091">
    <property type="entry name" value="Rhomboid-like"/>
    <property type="match status" value="1"/>
</dbReference>
<dbReference type="STRING" id="44941.A0A397UGI0"/>
<evidence type="ECO:0000256" key="3">
    <source>
        <dbReference type="ARBA" id="ARBA00009045"/>
    </source>
</evidence>
<evidence type="ECO:0000256" key="5">
    <source>
        <dbReference type="ARBA" id="ARBA00022670"/>
    </source>
</evidence>
<feature type="transmembrane region" description="Helical" evidence="11">
    <location>
        <begin position="110"/>
        <end position="130"/>
    </location>
</feature>
<feature type="transmembrane region" description="Helical" evidence="11">
    <location>
        <begin position="136"/>
        <end position="152"/>
    </location>
</feature>
<comment type="caution">
    <text evidence="13">The sequence shown here is derived from an EMBL/GenBank/DDBJ whole genome shotgun (WGS) entry which is preliminary data.</text>
</comment>
<keyword evidence="6 11" id="KW-0812">Transmembrane</keyword>
<evidence type="ECO:0000256" key="6">
    <source>
        <dbReference type="ARBA" id="ARBA00022692"/>
    </source>
</evidence>
<reference evidence="13 14" key="1">
    <citation type="submission" date="2018-06" db="EMBL/GenBank/DDBJ databases">
        <title>Comparative genomics reveals the genomic features of Rhizophagus irregularis, R. cerebriforme, R. diaphanum and Gigaspora rosea, and their symbiotic lifestyle signature.</title>
        <authorList>
            <person name="Morin E."/>
            <person name="San Clemente H."/>
            <person name="Chen E.C.H."/>
            <person name="De La Providencia I."/>
            <person name="Hainaut M."/>
            <person name="Kuo A."/>
            <person name="Kohler A."/>
            <person name="Murat C."/>
            <person name="Tang N."/>
            <person name="Roy S."/>
            <person name="Loubradou J."/>
            <person name="Henrissat B."/>
            <person name="Grigoriev I.V."/>
            <person name="Corradi N."/>
            <person name="Roux C."/>
            <person name="Martin F.M."/>
        </authorList>
    </citation>
    <scope>NUCLEOTIDE SEQUENCE [LARGE SCALE GENOMIC DNA]</scope>
    <source>
        <strain evidence="13 14">DAOM 194757</strain>
    </source>
</reference>
<dbReference type="PANTHER" id="PTHR43066">
    <property type="entry name" value="RHOMBOID-RELATED PROTEIN"/>
    <property type="match status" value="1"/>
</dbReference>
<dbReference type="EMBL" id="QKWP01001382">
    <property type="protein sequence ID" value="RIB09392.1"/>
    <property type="molecule type" value="Genomic_DNA"/>
</dbReference>
<evidence type="ECO:0000256" key="7">
    <source>
        <dbReference type="ARBA" id="ARBA00022801"/>
    </source>
</evidence>
<organism evidence="13 14">
    <name type="scientific">Gigaspora rosea</name>
    <dbReference type="NCBI Taxonomy" id="44941"/>
    <lineage>
        <taxon>Eukaryota</taxon>
        <taxon>Fungi</taxon>
        <taxon>Fungi incertae sedis</taxon>
        <taxon>Mucoromycota</taxon>
        <taxon>Glomeromycotina</taxon>
        <taxon>Glomeromycetes</taxon>
        <taxon>Diversisporales</taxon>
        <taxon>Gigasporaceae</taxon>
        <taxon>Gigaspora</taxon>
    </lineage>
</organism>
<proteinExistence type="inferred from homology"/>
<dbReference type="GO" id="GO:0016020">
    <property type="term" value="C:membrane"/>
    <property type="evidence" value="ECO:0007669"/>
    <property type="project" value="UniProtKB-SubCell"/>
</dbReference>
<keyword evidence="5" id="KW-0645">Protease</keyword>
<evidence type="ECO:0000256" key="4">
    <source>
        <dbReference type="ARBA" id="ARBA00013039"/>
    </source>
</evidence>
<dbReference type="Pfam" id="PF01694">
    <property type="entry name" value="Rhomboid"/>
    <property type="match status" value="1"/>
</dbReference>
<feature type="transmembrane region" description="Helical" evidence="11">
    <location>
        <begin position="21"/>
        <end position="47"/>
    </location>
</feature>
<evidence type="ECO:0000313" key="14">
    <source>
        <dbReference type="Proteomes" id="UP000266673"/>
    </source>
</evidence>
<feature type="transmembrane region" description="Helical" evidence="11">
    <location>
        <begin position="164"/>
        <end position="183"/>
    </location>
</feature>
<comment type="subcellular location">
    <subcellularLocation>
        <location evidence="2">Membrane</location>
        <topology evidence="2">Multi-pass membrane protein</topology>
    </subcellularLocation>
</comment>
<evidence type="ECO:0000256" key="9">
    <source>
        <dbReference type="ARBA" id="ARBA00023136"/>
    </source>
</evidence>
<protein>
    <recommendedName>
        <fullName evidence="4">rhomboid protease</fullName>
        <ecNumber evidence="4">3.4.21.105</ecNumber>
    </recommendedName>
</protein>
<keyword evidence="7" id="KW-0378">Hydrolase</keyword>
<evidence type="ECO:0000256" key="2">
    <source>
        <dbReference type="ARBA" id="ARBA00004141"/>
    </source>
</evidence>
<feature type="transmembrane region" description="Helical" evidence="11">
    <location>
        <begin position="189"/>
        <end position="207"/>
    </location>
</feature>